<evidence type="ECO:0000313" key="2">
    <source>
        <dbReference type="Proteomes" id="UP000777265"/>
    </source>
</evidence>
<protein>
    <recommendedName>
        <fullName evidence="3">VanZ-like domain-containing protein</fullName>
    </recommendedName>
</protein>
<dbReference type="Proteomes" id="UP000777265">
    <property type="component" value="Unassembled WGS sequence"/>
</dbReference>
<accession>A0A971M5J9</accession>
<name>A0A971M5J9_9BACT</name>
<organism evidence="1 2">
    <name type="scientific">Syntrophorhabdus aromaticivorans</name>
    <dbReference type="NCBI Taxonomy" id="328301"/>
    <lineage>
        <taxon>Bacteria</taxon>
        <taxon>Pseudomonadati</taxon>
        <taxon>Thermodesulfobacteriota</taxon>
        <taxon>Syntrophorhabdia</taxon>
        <taxon>Syntrophorhabdales</taxon>
        <taxon>Syntrophorhabdaceae</taxon>
        <taxon>Syntrophorhabdus</taxon>
    </lineage>
</organism>
<evidence type="ECO:0008006" key="3">
    <source>
        <dbReference type="Google" id="ProtNLM"/>
    </source>
</evidence>
<dbReference type="AlphaFoldDB" id="A0A971M5J9"/>
<evidence type="ECO:0000313" key="1">
    <source>
        <dbReference type="EMBL" id="NLW36327.1"/>
    </source>
</evidence>
<dbReference type="EMBL" id="JAAYEE010000235">
    <property type="protein sequence ID" value="NLW36327.1"/>
    <property type="molecule type" value="Genomic_DNA"/>
</dbReference>
<reference evidence="1" key="1">
    <citation type="journal article" date="2020" name="Biotechnol. Biofuels">
        <title>New insights from the biogas microbiome by comprehensive genome-resolved metagenomics of nearly 1600 species originating from multiple anaerobic digesters.</title>
        <authorList>
            <person name="Campanaro S."/>
            <person name="Treu L."/>
            <person name="Rodriguez-R L.M."/>
            <person name="Kovalovszki A."/>
            <person name="Ziels R.M."/>
            <person name="Maus I."/>
            <person name="Zhu X."/>
            <person name="Kougias P.G."/>
            <person name="Basile A."/>
            <person name="Luo G."/>
            <person name="Schluter A."/>
            <person name="Konstantinidis K.T."/>
            <person name="Angelidaki I."/>
        </authorList>
    </citation>
    <scope>NUCLEOTIDE SEQUENCE</scope>
    <source>
        <strain evidence="1">AS06rmzACSIP_7</strain>
    </source>
</reference>
<proteinExistence type="predicted"/>
<gene>
    <name evidence="1" type="ORF">GXY80_12765</name>
</gene>
<comment type="caution">
    <text evidence="1">The sequence shown here is derived from an EMBL/GenBank/DDBJ whole genome shotgun (WGS) entry which is preliminary data.</text>
</comment>
<reference evidence="1" key="2">
    <citation type="submission" date="2020-01" db="EMBL/GenBank/DDBJ databases">
        <authorList>
            <person name="Campanaro S."/>
        </authorList>
    </citation>
    <scope>NUCLEOTIDE SEQUENCE</scope>
    <source>
        <strain evidence="1">AS06rmzACSIP_7</strain>
    </source>
</reference>
<sequence>MNQNITRLTSILVMVALLFVVPVPSFAFNEYDKIWHFSISSVFGAASETCLHYNTGLETPERIAYSTFLGIVPGIFKEFYDDRQKNKSFDWGDMAANAGGALIGALLSNYVNNKIQVSIDNNGKGAKAAYQFEF</sequence>